<keyword evidence="3 5" id="KW-0378">Hydrolase</keyword>
<gene>
    <name evidence="5" type="ORF">HRU87_04100</name>
</gene>
<dbReference type="PANTHER" id="PTHR43270:SF12">
    <property type="entry name" value="SUCCINYL-DIAMINOPIMELATE DESUCCINYLASE"/>
    <property type="match status" value="1"/>
</dbReference>
<evidence type="ECO:0000256" key="2">
    <source>
        <dbReference type="ARBA" id="ARBA00022723"/>
    </source>
</evidence>
<dbReference type="GO" id="GO:0006508">
    <property type="term" value="P:proteolysis"/>
    <property type="evidence" value="ECO:0007669"/>
    <property type="project" value="UniProtKB-KW"/>
</dbReference>
<dbReference type="GO" id="GO:0008233">
    <property type="term" value="F:peptidase activity"/>
    <property type="evidence" value="ECO:0007669"/>
    <property type="project" value="UniProtKB-KW"/>
</dbReference>
<dbReference type="Gene3D" id="3.30.70.360">
    <property type="match status" value="1"/>
</dbReference>
<accession>A0A7D4QGA5</accession>
<dbReference type="AlphaFoldDB" id="A0A7D4QGA5"/>
<dbReference type="KEGG" id="aqg:HRU87_04100"/>
<dbReference type="Pfam" id="PF01546">
    <property type="entry name" value="Peptidase_M20"/>
    <property type="match status" value="1"/>
</dbReference>
<dbReference type="NCBIfam" id="NF005914">
    <property type="entry name" value="PRK07907.1"/>
    <property type="match status" value="1"/>
</dbReference>
<dbReference type="Gene3D" id="3.40.630.10">
    <property type="entry name" value="Zn peptidases"/>
    <property type="match status" value="1"/>
</dbReference>
<dbReference type="Pfam" id="PF07687">
    <property type="entry name" value="M20_dimer"/>
    <property type="match status" value="1"/>
</dbReference>
<proteinExistence type="predicted"/>
<organism evidence="5 6">
    <name type="scientific">Aquiluna borgnonia</name>
    <dbReference type="NCBI Taxonomy" id="2499157"/>
    <lineage>
        <taxon>Bacteria</taxon>
        <taxon>Bacillati</taxon>
        <taxon>Actinomycetota</taxon>
        <taxon>Actinomycetes</taxon>
        <taxon>Micrococcales</taxon>
        <taxon>Microbacteriaceae</taxon>
        <taxon>Luna cluster</taxon>
        <taxon>Luna-1 subcluster</taxon>
        <taxon>Aquiluna</taxon>
    </lineage>
</organism>
<dbReference type="SUPFAM" id="SSF53187">
    <property type="entry name" value="Zn-dependent exopeptidases"/>
    <property type="match status" value="1"/>
</dbReference>
<dbReference type="Proteomes" id="UP000501003">
    <property type="component" value="Chromosome"/>
</dbReference>
<evidence type="ECO:0000313" key="5">
    <source>
        <dbReference type="EMBL" id="QKJ25368.1"/>
    </source>
</evidence>
<dbReference type="RefSeq" id="WP_173493665.1">
    <property type="nucleotide sequence ID" value="NZ_CP054056.1"/>
</dbReference>
<dbReference type="PANTHER" id="PTHR43270">
    <property type="entry name" value="BETA-ALA-HIS DIPEPTIDASE"/>
    <property type="match status" value="1"/>
</dbReference>
<evidence type="ECO:0000256" key="3">
    <source>
        <dbReference type="ARBA" id="ARBA00022801"/>
    </source>
</evidence>
<dbReference type="InterPro" id="IPR011650">
    <property type="entry name" value="Peptidase_M20_dimer"/>
</dbReference>
<dbReference type="InterPro" id="IPR051458">
    <property type="entry name" value="Cyt/Met_Dipeptidase"/>
</dbReference>
<keyword evidence="6" id="KW-1185">Reference proteome</keyword>
<dbReference type="GO" id="GO:0046872">
    <property type="term" value="F:metal ion binding"/>
    <property type="evidence" value="ECO:0007669"/>
    <property type="project" value="UniProtKB-KW"/>
</dbReference>
<evidence type="ECO:0000256" key="1">
    <source>
        <dbReference type="ARBA" id="ARBA00022670"/>
    </source>
</evidence>
<name>A0A7D4QGA5_9MICO</name>
<feature type="domain" description="Peptidase M20 dimerisation" evidence="4">
    <location>
        <begin position="221"/>
        <end position="358"/>
    </location>
</feature>
<keyword evidence="2" id="KW-0479">Metal-binding</keyword>
<sequence length="466" mass="50124">MAPHNLPLDHTLEPEAQAFVADNFESALEVLSDLVAIPGIAWPAFDPQQLEISAKTVAALFEELDFFDWVKVTRSNKPNGEAGSPAVLARRSAKNGKPHVLLYAHHDVQPPGEESLWETPPFTATRVGDRLFGRGASDDKSGIVTHLYAIKTLQQLSSDPDLGVTLFIEGEEEAGSESFDSFLEDNLEELQADLIIVADSGNWTEDTAALTTSLRGVVSQTFTIKTLDHAVHSGMFGGPLPDATTVMIKLLATLVDDQGNVAVAGLHSVPVADLPYDLETFRKQAGLLGGVSPLGSKSLLQHTWGEPAVTVIGLDTPAVATSSNTAQPQVTARVSLRIAPGEDPTYALGRLREHLEKNVLFGAKIEFGHAEQGPGYLAREGWASEAAHEIFSRVWPKPSVNFGIGGSIPFIATFAERFPEAQILVTGVEEPDSRAHSPNESQHLPTLQRAMVSEALLLLHGNRLGK</sequence>
<dbReference type="EMBL" id="CP054056">
    <property type="protein sequence ID" value="QKJ25368.1"/>
    <property type="molecule type" value="Genomic_DNA"/>
</dbReference>
<keyword evidence="1" id="KW-0645">Protease</keyword>
<protein>
    <submittedName>
        <fullName evidence="5">M20/M25/M40 family metallo-hydrolase</fullName>
    </submittedName>
</protein>
<dbReference type="InterPro" id="IPR002933">
    <property type="entry name" value="Peptidase_M20"/>
</dbReference>
<reference evidence="5 6" key="1">
    <citation type="submission" date="2020-05" db="EMBL/GenBank/DDBJ databases">
        <title>Aquirufa sp. strain 15G-AUS-rot a new Aquirufa species.</title>
        <authorList>
            <person name="Pitt A."/>
            <person name="Hahn M.W."/>
        </authorList>
    </citation>
    <scope>NUCLEOTIDE SEQUENCE [LARGE SCALE GENOMIC DNA]</scope>
    <source>
        <strain evidence="5 6">15G-AUS-rot</strain>
    </source>
</reference>
<evidence type="ECO:0000259" key="4">
    <source>
        <dbReference type="Pfam" id="PF07687"/>
    </source>
</evidence>
<evidence type="ECO:0000313" key="6">
    <source>
        <dbReference type="Proteomes" id="UP000501003"/>
    </source>
</evidence>